<name>A0A1V9FJG1_9BACT</name>
<evidence type="ECO:0000259" key="1">
    <source>
        <dbReference type="Pfam" id="PF02738"/>
    </source>
</evidence>
<dbReference type="AlphaFoldDB" id="A0A1V9FJG1"/>
<dbReference type="InterPro" id="IPR052516">
    <property type="entry name" value="N-heterocyclic_Hydroxylase"/>
</dbReference>
<gene>
    <name evidence="3" type="ORF">A4R26_02900</name>
</gene>
<dbReference type="RefSeq" id="WP_081165607.1">
    <property type="nucleotide sequence ID" value="NZ_LWBP01000188.1"/>
</dbReference>
<dbReference type="InterPro" id="IPR037165">
    <property type="entry name" value="AldOxase/xan_DH_Mopterin-bd_sf"/>
</dbReference>
<accession>A0A1V9FJG1</accession>
<dbReference type="InterPro" id="IPR046867">
    <property type="entry name" value="AldOxase/xan_DH_MoCoBD2"/>
</dbReference>
<dbReference type="InterPro" id="IPR008274">
    <property type="entry name" value="AldOxase/xan_DH_MoCoBD1"/>
</dbReference>
<evidence type="ECO:0000313" key="4">
    <source>
        <dbReference type="Proteomes" id="UP000192276"/>
    </source>
</evidence>
<dbReference type="Proteomes" id="UP000192276">
    <property type="component" value="Unassembled WGS sequence"/>
</dbReference>
<organism evidence="3 4">
    <name type="scientific">Niastella populi</name>
    <dbReference type="NCBI Taxonomy" id="550983"/>
    <lineage>
        <taxon>Bacteria</taxon>
        <taxon>Pseudomonadati</taxon>
        <taxon>Bacteroidota</taxon>
        <taxon>Chitinophagia</taxon>
        <taxon>Chitinophagales</taxon>
        <taxon>Chitinophagaceae</taxon>
        <taxon>Niastella</taxon>
    </lineage>
</organism>
<dbReference type="STRING" id="550983.A4R26_02900"/>
<dbReference type="InterPro" id="IPR012368">
    <property type="entry name" value="OxRdtase_Mopterin-bd_su_IorB"/>
</dbReference>
<evidence type="ECO:0000313" key="3">
    <source>
        <dbReference type="EMBL" id="OQP58421.1"/>
    </source>
</evidence>
<protein>
    <submittedName>
        <fullName evidence="3">Aldehyde dehydrogenase</fullName>
    </submittedName>
</protein>
<feature type="domain" description="Aldehyde oxidase/xanthine dehydrogenase second molybdopterin binding" evidence="2">
    <location>
        <begin position="42"/>
        <end position="188"/>
    </location>
</feature>
<dbReference type="PANTHER" id="PTHR47495:SF1">
    <property type="entry name" value="BLL3820 PROTEIN"/>
    <property type="match status" value="1"/>
</dbReference>
<dbReference type="GO" id="GO:0016491">
    <property type="term" value="F:oxidoreductase activity"/>
    <property type="evidence" value="ECO:0007669"/>
    <property type="project" value="InterPro"/>
</dbReference>
<dbReference type="Pfam" id="PF20256">
    <property type="entry name" value="MoCoBD_2"/>
    <property type="match status" value="2"/>
</dbReference>
<feature type="domain" description="Aldehyde oxidase/xanthine dehydrogenase second molybdopterin binding" evidence="2">
    <location>
        <begin position="584"/>
        <end position="669"/>
    </location>
</feature>
<dbReference type="SUPFAM" id="SSF56003">
    <property type="entry name" value="Molybdenum cofactor-binding domain"/>
    <property type="match status" value="2"/>
</dbReference>
<dbReference type="PIRSF" id="PIRSF036389">
    <property type="entry name" value="IOR_B"/>
    <property type="match status" value="1"/>
</dbReference>
<sequence length="718" mass="78567">MNRRNFLKNTGCLAIGFSLQRSFIDLPSPMFQELPQSIKRHPHINAWLEVLANGQVRIFTGKLELGQGIGTAIAQVAAEELDLGMNKVEVVLADTLRTPNEGYTVGSGSIEQSAMAVRFAAAAARQKLLELASQQLGVPAAQLNMQNGTISAVTGNKSITFHQLLNGKQITDKVQAPVNLKPKESYKLVGKAIPRSDISRMARGEQYYIQDMRFPGMVHACVVRPPAYDARLQELDEKALKKNIPGILKTVVNGSFVGVITQEEYQSVKAQRWLQQHSKWSAGSKLPAGSNMIKYLKTLPGQNDKVAEKGSIPDSNAWIKAQYYKPYHMHASIGPSCALAIYDNGRLHVWSHSQGIYPLRESISKLLPLPVDKIDVTGVPGSGCYGHNGADDVAADVALLAMAYAGKHVRLQWTRSDEHAWEPYGSAMIMEAAALLDDAGNITAWLYELWSDTHSIRPGGDANNLLAAQHYATPLKESSRFSSGANRNSEPYYAIPNQRIEAHFFKGPLRTSALRSLGAYANIFAIESFMDELAEKAGKDPFTFRLMHLQDERAKAVIRKVQEMISNIQLPANTGIGIAFSRYKNSASYCAVAAQVHVQPATGAIEVQKMWSAIDAGEVINLDGIINQTEGGMIQSASWTLIEQVKFDAQHVSSRDWVSYPIMRFNQVPEVEVAVLNQPEEKAMGAGEAAQGPAAAAIANAVYKAGGRRIRHLPMVPS</sequence>
<reference evidence="4" key="1">
    <citation type="submission" date="2016-04" db="EMBL/GenBank/DDBJ databases">
        <authorList>
            <person name="Chen L."/>
            <person name="Zhuang W."/>
            <person name="Wang G."/>
        </authorList>
    </citation>
    <scope>NUCLEOTIDE SEQUENCE [LARGE SCALE GENOMIC DNA]</scope>
    <source>
        <strain evidence="4">208</strain>
    </source>
</reference>
<dbReference type="OrthoDB" id="9767994at2"/>
<dbReference type="Gene3D" id="3.90.1170.50">
    <property type="entry name" value="Aldehyde oxidase/xanthine dehydrogenase, a/b hammerhead"/>
    <property type="match status" value="1"/>
</dbReference>
<dbReference type="Pfam" id="PF02738">
    <property type="entry name" value="MoCoBD_1"/>
    <property type="match status" value="1"/>
</dbReference>
<feature type="domain" description="Aldehyde oxidase/xanthine dehydrogenase first molybdopterin binding" evidence="1">
    <location>
        <begin position="316"/>
        <end position="547"/>
    </location>
</feature>
<dbReference type="PANTHER" id="PTHR47495">
    <property type="entry name" value="ALDEHYDE DEHYDROGENASE"/>
    <property type="match status" value="1"/>
</dbReference>
<keyword evidence="4" id="KW-1185">Reference proteome</keyword>
<proteinExistence type="predicted"/>
<dbReference type="Gene3D" id="3.30.365.10">
    <property type="entry name" value="Aldehyde oxidase/xanthine dehydrogenase, molybdopterin binding domain"/>
    <property type="match status" value="4"/>
</dbReference>
<dbReference type="EMBL" id="LWBP01000188">
    <property type="protein sequence ID" value="OQP58421.1"/>
    <property type="molecule type" value="Genomic_DNA"/>
</dbReference>
<evidence type="ECO:0000259" key="2">
    <source>
        <dbReference type="Pfam" id="PF20256"/>
    </source>
</evidence>
<comment type="caution">
    <text evidence="3">The sequence shown here is derived from an EMBL/GenBank/DDBJ whole genome shotgun (WGS) entry which is preliminary data.</text>
</comment>